<dbReference type="Proteomes" id="UP000663870">
    <property type="component" value="Unassembled WGS sequence"/>
</dbReference>
<accession>A0A816DJK7</accession>
<proteinExistence type="predicted"/>
<comment type="caution">
    <text evidence="6">The sequence shown here is derived from an EMBL/GenBank/DDBJ whole genome shotgun (WGS) entry which is preliminary data.</text>
</comment>
<dbReference type="InterPro" id="IPR006751">
    <property type="entry name" value="TAFII55_prot_cons_reg"/>
</dbReference>
<keyword evidence="8" id="KW-1185">Reference proteome</keyword>
<dbReference type="EMBL" id="CAJNOU010005088">
    <property type="protein sequence ID" value="CAF1465987.1"/>
    <property type="molecule type" value="Genomic_DNA"/>
</dbReference>
<dbReference type="EMBL" id="CAJNOO010006749">
    <property type="protein sequence ID" value="CAF1454334.1"/>
    <property type="molecule type" value="Genomic_DNA"/>
</dbReference>
<evidence type="ECO:0000313" key="5">
    <source>
        <dbReference type="EMBL" id="CAF1465987.1"/>
    </source>
</evidence>
<gene>
    <name evidence="6" type="ORF">JXQ802_LOCUS52618</name>
    <name evidence="7" type="ORF">OTI717_LOCUS31634</name>
    <name evidence="3" type="ORF">PYM288_LOCUS36283</name>
    <name evidence="4" type="ORF">RFH988_LOCUS36892</name>
    <name evidence="5" type="ORF">SEV965_LOCUS34407</name>
</gene>
<feature type="region of interest" description="Disordered" evidence="1">
    <location>
        <begin position="14"/>
        <end position="33"/>
    </location>
</feature>
<dbReference type="EMBL" id="CAJOAX010009174">
    <property type="protein sequence ID" value="CAF4050921.1"/>
    <property type="molecule type" value="Genomic_DNA"/>
</dbReference>
<dbReference type="Proteomes" id="UP000663854">
    <property type="component" value="Unassembled WGS sequence"/>
</dbReference>
<feature type="domain" description="TAFII55 protein conserved region" evidence="2">
    <location>
        <begin position="69"/>
        <end position="132"/>
    </location>
</feature>
<evidence type="ECO:0000256" key="1">
    <source>
        <dbReference type="SAM" id="MobiDB-lite"/>
    </source>
</evidence>
<organism evidence="6 8">
    <name type="scientific">Rotaria sordida</name>
    <dbReference type="NCBI Taxonomy" id="392033"/>
    <lineage>
        <taxon>Eukaryota</taxon>
        <taxon>Metazoa</taxon>
        <taxon>Spiralia</taxon>
        <taxon>Gnathifera</taxon>
        <taxon>Rotifera</taxon>
        <taxon>Eurotatoria</taxon>
        <taxon>Bdelloidea</taxon>
        <taxon>Philodinida</taxon>
        <taxon>Philodinidae</taxon>
        <taxon>Rotaria</taxon>
    </lineage>
</organism>
<dbReference type="EMBL" id="CAJNOL010008517">
    <property type="protein sequence ID" value="CAF1636856.1"/>
    <property type="molecule type" value="Genomic_DNA"/>
</dbReference>
<name>A0A816DJK7_9BILA</name>
<sequence length="132" mass="15743">MFHLIMHFEKKIDNSSNETPTNDELSKWKPSINKSRLPTTNKITTQIDVNVKTSNENINDEEHCNIGEYARRLRQLIDSGDENIHQRLFIDLNPERRCARLKFDDTIFKATLYDLPSIIETYKTFYRKFYIK</sequence>
<evidence type="ECO:0000313" key="4">
    <source>
        <dbReference type="EMBL" id="CAF1454334.1"/>
    </source>
</evidence>
<reference evidence="6" key="1">
    <citation type="submission" date="2021-02" db="EMBL/GenBank/DDBJ databases">
        <authorList>
            <person name="Nowell W R."/>
        </authorList>
    </citation>
    <scope>NUCLEOTIDE SEQUENCE</scope>
</reference>
<dbReference type="Proteomes" id="UP000663882">
    <property type="component" value="Unassembled WGS sequence"/>
</dbReference>
<evidence type="ECO:0000259" key="2">
    <source>
        <dbReference type="Pfam" id="PF04658"/>
    </source>
</evidence>
<dbReference type="Proteomes" id="UP000663889">
    <property type="component" value="Unassembled WGS sequence"/>
</dbReference>
<dbReference type="Proteomes" id="UP000663823">
    <property type="component" value="Unassembled WGS sequence"/>
</dbReference>
<dbReference type="AlphaFoldDB" id="A0A816DJK7"/>
<dbReference type="EMBL" id="CAJNOH010006906">
    <property type="protein sequence ID" value="CAF1444605.1"/>
    <property type="molecule type" value="Genomic_DNA"/>
</dbReference>
<dbReference type="GO" id="GO:0005669">
    <property type="term" value="C:transcription factor TFIID complex"/>
    <property type="evidence" value="ECO:0007669"/>
    <property type="project" value="InterPro"/>
</dbReference>
<protein>
    <recommendedName>
        <fullName evidence="2">TAFII55 protein conserved region domain-containing protein</fullName>
    </recommendedName>
</protein>
<dbReference type="Pfam" id="PF04658">
    <property type="entry name" value="TAFII55_N"/>
    <property type="match status" value="1"/>
</dbReference>
<evidence type="ECO:0000313" key="7">
    <source>
        <dbReference type="EMBL" id="CAF4050921.1"/>
    </source>
</evidence>
<feature type="compositionally biased region" description="Polar residues" evidence="1">
    <location>
        <begin position="14"/>
        <end position="23"/>
    </location>
</feature>
<dbReference type="GO" id="GO:0006367">
    <property type="term" value="P:transcription initiation at RNA polymerase II promoter"/>
    <property type="evidence" value="ECO:0007669"/>
    <property type="project" value="InterPro"/>
</dbReference>
<evidence type="ECO:0000313" key="6">
    <source>
        <dbReference type="EMBL" id="CAF1636856.1"/>
    </source>
</evidence>
<dbReference type="OrthoDB" id="153872at2759"/>
<evidence type="ECO:0000313" key="8">
    <source>
        <dbReference type="Proteomes" id="UP000663870"/>
    </source>
</evidence>
<evidence type="ECO:0000313" key="3">
    <source>
        <dbReference type="EMBL" id="CAF1444605.1"/>
    </source>
</evidence>